<gene>
    <name evidence="2" type="ORF">BaRGS_00026964</name>
</gene>
<evidence type="ECO:0000313" key="3">
    <source>
        <dbReference type="Proteomes" id="UP001519460"/>
    </source>
</evidence>
<organism evidence="2 3">
    <name type="scientific">Batillaria attramentaria</name>
    <dbReference type="NCBI Taxonomy" id="370345"/>
    <lineage>
        <taxon>Eukaryota</taxon>
        <taxon>Metazoa</taxon>
        <taxon>Spiralia</taxon>
        <taxon>Lophotrochozoa</taxon>
        <taxon>Mollusca</taxon>
        <taxon>Gastropoda</taxon>
        <taxon>Caenogastropoda</taxon>
        <taxon>Sorbeoconcha</taxon>
        <taxon>Cerithioidea</taxon>
        <taxon>Batillariidae</taxon>
        <taxon>Batillaria</taxon>
    </lineage>
</organism>
<evidence type="ECO:0000313" key="2">
    <source>
        <dbReference type="EMBL" id="KAK7481817.1"/>
    </source>
</evidence>
<name>A0ABD0K4R5_9CAEN</name>
<dbReference type="EMBL" id="JACVVK020000256">
    <property type="protein sequence ID" value="KAK7481817.1"/>
    <property type="molecule type" value="Genomic_DNA"/>
</dbReference>
<comment type="caution">
    <text evidence="2">The sequence shown here is derived from an EMBL/GenBank/DDBJ whole genome shotgun (WGS) entry which is preliminary data.</text>
</comment>
<protein>
    <submittedName>
        <fullName evidence="2">Uncharacterized protein</fullName>
    </submittedName>
</protein>
<accession>A0ABD0K4R5</accession>
<sequence length="486" mass="52921">MEPASVYTSVGFVCEGFDDFCLDYHLIGGTTDVSSLIRIVYAGTCTYEERDATREGVTAHGDPTAHEEDRMEFFEGQLQEKLEEGATPTGQNIVKYTQSNSPETSELRQDPLQYAQRLIWDDTSISSHDLLSVASELRSYASSLMAVASQLLSRAAQLSTGEPHPAGFITKSDTYPISVISDVACENDNVAFGSARQLFTDGGSFLSSDSESDSESSDLDDTVSVDGHVDVDSIDDGGQIVCQDYGFCNPQAALGSDFPASAVQPSSEVDCDQRAIAYGYDVSSSYVDFDQPDENLNHLENELVATAELLRNPDPPPDDSALPQVNGYSLESEFDHPGHSITSGDGNINAALSLAIEMRDPDEWLDAQAAEANAEDWEEDDPEEDDGVECLEDGIRRGLIRMRWYMRLVSPRNNFQRTPLGNTPPLARTHRLLTDATFDVDLTTGTLADPIRINGGTHTETVDTENSFGSAPLPASEPDEYTAEDE</sequence>
<dbReference type="Proteomes" id="UP001519460">
    <property type="component" value="Unassembled WGS sequence"/>
</dbReference>
<keyword evidence="3" id="KW-1185">Reference proteome</keyword>
<dbReference type="AlphaFoldDB" id="A0ABD0K4R5"/>
<evidence type="ECO:0000256" key="1">
    <source>
        <dbReference type="SAM" id="MobiDB-lite"/>
    </source>
</evidence>
<proteinExistence type="predicted"/>
<feature type="region of interest" description="Disordered" evidence="1">
    <location>
        <begin position="451"/>
        <end position="486"/>
    </location>
</feature>
<feature type="compositionally biased region" description="Acidic residues" evidence="1">
    <location>
        <begin position="477"/>
        <end position="486"/>
    </location>
</feature>
<feature type="compositionally biased region" description="Polar residues" evidence="1">
    <location>
        <begin position="456"/>
        <end position="469"/>
    </location>
</feature>
<reference evidence="2 3" key="1">
    <citation type="journal article" date="2023" name="Sci. Data">
        <title>Genome assembly of the Korean intertidal mud-creeper Batillaria attramentaria.</title>
        <authorList>
            <person name="Patra A.K."/>
            <person name="Ho P.T."/>
            <person name="Jun S."/>
            <person name="Lee S.J."/>
            <person name="Kim Y."/>
            <person name="Won Y.J."/>
        </authorList>
    </citation>
    <scope>NUCLEOTIDE SEQUENCE [LARGE SCALE GENOMIC DNA]</scope>
    <source>
        <strain evidence="2">Wonlab-2016</strain>
    </source>
</reference>